<evidence type="ECO:0008006" key="3">
    <source>
        <dbReference type="Google" id="ProtNLM"/>
    </source>
</evidence>
<evidence type="ECO:0000313" key="2">
    <source>
        <dbReference type="Proteomes" id="UP000231464"/>
    </source>
</evidence>
<dbReference type="EMBL" id="PFBP01000028">
    <property type="protein sequence ID" value="PIT89849.1"/>
    <property type="molecule type" value="Genomic_DNA"/>
</dbReference>
<dbReference type="Proteomes" id="UP000231464">
    <property type="component" value="Unassembled WGS sequence"/>
</dbReference>
<dbReference type="InterPro" id="IPR043519">
    <property type="entry name" value="NT_sf"/>
</dbReference>
<protein>
    <recommendedName>
        <fullName evidence="3">Polymerase nucleotidyl transferase domain-containing protein</fullName>
    </recommendedName>
</protein>
<comment type="caution">
    <text evidence="1">The sequence shown here is derived from an EMBL/GenBank/DDBJ whole genome shotgun (WGS) entry which is preliminary data.</text>
</comment>
<sequence>MAQEIKKAIIATLAYFDIFDFPLKQEEIWQWLFSEQRPIDRKDFLGILGFLGEEGVVVEKDGFYFFPGRENILAVREQRSEISEQKIKKAKRLVRWWLKHVPWIKAIFLTNSASYHNALENSDIDLFIIAQKNRLWLTRFLAVLPLKILNLRPTKNNKKDKFCLSYFVSKDNLNLEKYELVKDFPILVYWSTFYLFLSGNDDWQKKFWQANEWIKKYLPNFRCEWKGELDANGKANINSEDIFLNVEEISGSGLVDWMERWLKKFQLWYLPQELKKAVYEEENNSVYLNDKIIKLHLESKIKGKEIWEKWRERMH</sequence>
<reference evidence="2" key="1">
    <citation type="submission" date="2017-09" db="EMBL/GenBank/DDBJ databases">
        <title>Depth-based differentiation of microbial function through sediment-hosted aquifers and enrichment of novel symbionts in the deep terrestrial subsurface.</title>
        <authorList>
            <person name="Probst A.J."/>
            <person name="Ladd B."/>
            <person name="Jarett J.K."/>
            <person name="Geller-Mcgrath D.E."/>
            <person name="Sieber C.M.K."/>
            <person name="Emerson J.B."/>
            <person name="Anantharaman K."/>
            <person name="Thomas B.C."/>
            <person name="Malmstrom R."/>
            <person name="Stieglmeier M."/>
            <person name="Klingl A."/>
            <person name="Woyke T."/>
            <person name="Ryan C.M."/>
            <person name="Banfield J.F."/>
        </authorList>
    </citation>
    <scope>NUCLEOTIDE SEQUENCE [LARGE SCALE GENOMIC DNA]</scope>
</reference>
<proteinExistence type="predicted"/>
<dbReference type="SUPFAM" id="SSF81301">
    <property type="entry name" value="Nucleotidyltransferase"/>
    <property type="match status" value="1"/>
</dbReference>
<accession>A0A2M6WAM7</accession>
<evidence type="ECO:0000313" key="1">
    <source>
        <dbReference type="EMBL" id="PIT89849.1"/>
    </source>
</evidence>
<organism evidence="1 2">
    <name type="scientific">Candidatus Kuenenbacteria bacterium CG10_big_fil_rev_8_21_14_0_10_36_11</name>
    <dbReference type="NCBI Taxonomy" id="1974618"/>
    <lineage>
        <taxon>Bacteria</taxon>
        <taxon>Candidatus Kueneniibacteriota</taxon>
    </lineage>
</organism>
<dbReference type="AlphaFoldDB" id="A0A2M6WAM7"/>
<name>A0A2M6WAM7_9BACT</name>
<gene>
    <name evidence="1" type="ORF">COU23_01730</name>
</gene>